<feature type="compositionally biased region" description="Low complexity" evidence="1">
    <location>
        <begin position="15"/>
        <end position="24"/>
    </location>
</feature>
<dbReference type="Pfam" id="PF00010">
    <property type="entry name" value="HLH"/>
    <property type="match status" value="1"/>
</dbReference>
<dbReference type="InterPro" id="IPR011598">
    <property type="entry name" value="bHLH_dom"/>
</dbReference>
<dbReference type="GO" id="GO:0045944">
    <property type="term" value="P:positive regulation of transcription by RNA polymerase II"/>
    <property type="evidence" value="ECO:0007669"/>
    <property type="project" value="TreeGrafter"/>
</dbReference>
<dbReference type="CDD" id="cd11390">
    <property type="entry name" value="bHLH_TS"/>
    <property type="match status" value="1"/>
</dbReference>
<name>A0AA39ICW1_9BILA</name>
<dbReference type="GO" id="GO:0005634">
    <property type="term" value="C:nucleus"/>
    <property type="evidence" value="ECO:0007669"/>
    <property type="project" value="TreeGrafter"/>
</dbReference>
<feature type="domain" description="BHLH" evidence="2">
    <location>
        <begin position="72"/>
        <end position="126"/>
    </location>
</feature>
<dbReference type="EMBL" id="JAUCMV010000002">
    <property type="protein sequence ID" value="KAK0420898.1"/>
    <property type="molecule type" value="Genomic_DNA"/>
</dbReference>
<dbReference type="SMART" id="SM00353">
    <property type="entry name" value="HLH"/>
    <property type="match status" value="1"/>
</dbReference>
<dbReference type="GO" id="GO:0061564">
    <property type="term" value="P:axon development"/>
    <property type="evidence" value="ECO:0007669"/>
    <property type="project" value="TreeGrafter"/>
</dbReference>
<organism evidence="3 4">
    <name type="scientific">Steinernema hermaphroditum</name>
    <dbReference type="NCBI Taxonomy" id="289476"/>
    <lineage>
        <taxon>Eukaryota</taxon>
        <taxon>Metazoa</taxon>
        <taxon>Ecdysozoa</taxon>
        <taxon>Nematoda</taxon>
        <taxon>Chromadorea</taxon>
        <taxon>Rhabditida</taxon>
        <taxon>Tylenchina</taxon>
        <taxon>Panagrolaimomorpha</taxon>
        <taxon>Strongyloidoidea</taxon>
        <taxon>Steinernematidae</taxon>
        <taxon>Steinernema</taxon>
    </lineage>
</organism>
<proteinExistence type="predicted"/>
<evidence type="ECO:0000313" key="3">
    <source>
        <dbReference type="EMBL" id="KAK0420898.1"/>
    </source>
</evidence>
<dbReference type="Proteomes" id="UP001175271">
    <property type="component" value="Unassembled WGS sequence"/>
</dbReference>
<accession>A0AA39ICW1</accession>
<dbReference type="InterPro" id="IPR050359">
    <property type="entry name" value="bHLH_transcription_factors"/>
</dbReference>
<feature type="compositionally biased region" description="Basic residues" evidence="1">
    <location>
        <begin position="51"/>
        <end position="62"/>
    </location>
</feature>
<sequence>MTSSTTQMIPNYYDSGSSAMSSNASSVHDFYSMGYEIDDDVPLPEAPKEQRVKRKYRTRPKSPKTVMESKVRRRKRANSRERKRMQMLNDALENLRQSLPYNTTNDEQKMTKIETLKCALTYIHDLSEILRQDSTSHVVPHATVSYSPNFN</sequence>
<feature type="region of interest" description="Disordered" evidence="1">
    <location>
        <begin position="37"/>
        <end position="83"/>
    </location>
</feature>
<dbReference type="PANTHER" id="PTHR19290:SF163">
    <property type="entry name" value="BASIC HELIX-LOOP-HELIX NEURAL TRANSCRIPTION FACTOR TAP"/>
    <property type="match status" value="1"/>
</dbReference>
<dbReference type="AlphaFoldDB" id="A0AA39ICW1"/>
<evidence type="ECO:0000256" key="1">
    <source>
        <dbReference type="SAM" id="MobiDB-lite"/>
    </source>
</evidence>
<dbReference type="GO" id="GO:0070888">
    <property type="term" value="F:E-box binding"/>
    <property type="evidence" value="ECO:0007669"/>
    <property type="project" value="TreeGrafter"/>
</dbReference>
<dbReference type="PANTHER" id="PTHR19290">
    <property type="entry name" value="BASIC HELIX-LOOP-HELIX PROTEIN NEUROGENIN-RELATED"/>
    <property type="match status" value="1"/>
</dbReference>
<reference evidence="3" key="1">
    <citation type="submission" date="2023-06" db="EMBL/GenBank/DDBJ databases">
        <title>Genomic analysis of the entomopathogenic nematode Steinernema hermaphroditum.</title>
        <authorList>
            <person name="Schwarz E.M."/>
            <person name="Heppert J.K."/>
            <person name="Baniya A."/>
            <person name="Schwartz H.T."/>
            <person name="Tan C.-H."/>
            <person name="Antoshechkin I."/>
            <person name="Sternberg P.W."/>
            <person name="Goodrich-Blair H."/>
            <person name="Dillman A.R."/>
        </authorList>
    </citation>
    <scope>NUCLEOTIDE SEQUENCE</scope>
    <source>
        <strain evidence="3">PS9179</strain>
        <tissue evidence="3">Whole animal</tissue>
    </source>
</reference>
<keyword evidence="4" id="KW-1185">Reference proteome</keyword>
<dbReference type="SUPFAM" id="SSF47459">
    <property type="entry name" value="HLH, helix-loop-helix DNA-binding domain"/>
    <property type="match status" value="1"/>
</dbReference>
<protein>
    <recommendedName>
        <fullName evidence="2">BHLH domain-containing protein</fullName>
    </recommendedName>
</protein>
<dbReference type="PROSITE" id="PS50888">
    <property type="entry name" value="BHLH"/>
    <property type="match status" value="1"/>
</dbReference>
<dbReference type="GO" id="GO:0046983">
    <property type="term" value="F:protein dimerization activity"/>
    <property type="evidence" value="ECO:0007669"/>
    <property type="project" value="InterPro"/>
</dbReference>
<comment type="caution">
    <text evidence="3">The sequence shown here is derived from an EMBL/GenBank/DDBJ whole genome shotgun (WGS) entry which is preliminary data.</text>
</comment>
<gene>
    <name evidence="3" type="ORF">QR680_014952</name>
</gene>
<feature type="compositionally biased region" description="Basic residues" evidence="1">
    <location>
        <begin position="71"/>
        <end position="83"/>
    </location>
</feature>
<evidence type="ECO:0000313" key="4">
    <source>
        <dbReference type="Proteomes" id="UP001175271"/>
    </source>
</evidence>
<dbReference type="InterPro" id="IPR036638">
    <property type="entry name" value="HLH_DNA-bd_sf"/>
</dbReference>
<dbReference type="GO" id="GO:0000981">
    <property type="term" value="F:DNA-binding transcription factor activity, RNA polymerase II-specific"/>
    <property type="evidence" value="ECO:0007669"/>
    <property type="project" value="TreeGrafter"/>
</dbReference>
<evidence type="ECO:0000259" key="2">
    <source>
        <dbReference type="PROSITE" id="PS50888"/>
    </source>
</evidence>
<dbReference type="Gene3D" id="4.10.280.10">
    <property type="entry name" value="Helix-loop-helix DNA-binding domain"/>
    <property type="match status" value="1"/>
</dbReference>
<feature type="region of interest" description="Disordered" evidence="1">
    <location>
        <begin position="1"/>
        <end position="24"/>
    </location>
</feature>
<dbReference type="GO" id="GO:0007423">
    <property type="term" value="P:sensory organ development"/>
    <property type="evidence" value="ECO:0007669"/>
    <property type="project" value="TreeGrafter"/>
</dbReference>